<gene>
    <name evidence="1" type="ORF">FEM33_17640</name>
</gene>
<accession>A0A5M8QTZ3</accession>
<evidence type="ECO:0000313" key="1">
    <source>
        <dbReference type="EMBL" id="KAA6438510.1"/>
    </source>
</evidence>
<dbReference type="EMBL" id="VBSN01000049">
    <property type="protein sequence ID" value="KAA6438510.1"/>
    <property type="molecule type" value="Genomic_DNA"/>
</dbReference>
<organism evidence="1 2">
    <name type="scientific">Dyadobacter flavalbus</name>
    <dbReference type="NCBI Taxonomy" id="2579942"/>
    <lineage>
        <taxon>Bacteria</taxon>
        <taxon>Pseudomonadati</taxon>
        <taxon>Bacteroidota</taxon>
        <taxon>Cytophagia</taxon>
        <taxon>Cytophagales</taxon>
        <taxon>Spirosomataceae</taxon>
        <taxon>Dyadobacter</taxon>
    </lineage>
</organism>
<dbReference type="AlphaFoldDB" id="A0A5M8QTZ3"/>
<evidence type="ECO:0000313" key="2">
    <source>
        <dbReference type="Proteomes" id="UP000323994"/>
    </source>
</evidence>
<keyword evidence="2" id="KW-1185">Reference proteome</keyword>
<dbReference type="Proteomes" id="UP000323994">
    <property type="component" value="Unassembled WGS sequence"/>
</dbReference>
<comment type="caution">
    <text evidence="1">The sequence shown here is derived from an EMBL/GenBank/DDBJ whole genome shotgun (WGS) entry which is preliminary data.</text>
</comment>
<sequence>MYTGSTGTDNKPVKCIQFFMNLSRPAELVKRVLQPSIVNRVSGVSRILYGTGKSGYLFPGFG</sequence>
<reference evidence="1 2" key="1">
    <citation type="submission" date="2019-05" db="EMBL/GenBank/DDBJ databases">
        <authorList>
            <person name="Qu J.-H."/>
        </authorList>
    </citation>
    <scope>NUCLEOTIDE SEQUENCE [LARGE SCALE GENOMIC DNA]</scope>
    <source>
        <strain evidence="1 2">NS28</strain>
    </source>
</reference>
<proteinExistence type="predicted"/>
<dbReference type="RefSeq" id="WP_139013312.1">
    <property type="nucleotide sequence ID" value="NZ_VBSN01000049.1"/>
</dbReference>
<protein>
    <submittedName>
        <fullName evidence="1">Uncharacterized protein</fullName>
    </submittedName>
</protein>
<name>A0A5M8QTZ3_9BACT</name>